<dbReference type="AlphaFoldDB" id="A0A0K1EC68"/>
<dbReference type="RefSeq" id="WP_156338496.1">
    <property type="nucleotide sequence ID" value="NZ_CP012159.1"/>
</dbReference>
<dbReference type="Proteomes" id="UP000067626">
    <property type="component" value="Chromosome"/>
</dbReference>
<dbReference type="KEGG" id="ccro:CMC5_024150"/>
<sequence>MIAVEPPKIRDNVLKRQKRAPLSGQSAYPKYRRHHVGMRSVKPPKATEIASDLPNA</sequence>
<proteinExistence type="predicted"/>
<evidence type="ECO:0000313" key="3">
    <source>
        <dbReference type="Proteomes" id="UP000067626"/>
    </source>
</evidence>
<gene>
    <name evidence="2" type="ORF">CMC5_024150</name>
</gene>
<organism evidence="2 3">
    <name type="scientific">Chondromyces crocatus</name>
    <dbReference type="NCBI Taxonomy" id="52"/>
    <lineage>
        <taxon>Bacteria</taxon>
        <taxon>Pseudomonadati</taxon>
        <taxon>Myxococcota</taxon>
        <taxon>Polyangia</taxon>
        <taxon>Polyangiales</taxon>
        <taxon>Polyangiaceae</taxon>
        <taxon>Chondromyces</taxon>
    </lineage>
</organism>
<reference evidence="2 3" key="1">
    <citation type="submission" date="2015-07" db="EMBL/GenBank/DDBJ databases">
        <title>Genome analysis of myxobacterium Chondromyces crocatus Cm c5 reveals a high potential for natural compound synthesis and the genetic basis for the loss of fruiting body formation.</title>
        <authorList>
            <person name="Zaburannyi N."/>
            <person name="Bunk B."/>
            <person name="Maier J."/>
            <person name="Overmann J."/>
            <person name="Mueller R."/>
        </authorList>
    </citation>
    <scope>NUCLEOTIDE SEQUENCE [LARGE SCALE GENOMIC DNA]</scope>
    <source>
        <strain evidence="2 3">Cm c5</strain>
    </source>
</reference>
<dbReference type="EMBL" id="CP012159">
    <property type="protein sequence ID" value="AKT38272.1"/>
    <property type="molecule type" value="Genomic_DNA"/>
</dbReference>
<feature type="region of interest" description="Disordered" evidence="1">
    <location>
        <begin position="1"/>
        <end position="56"/>
    </location>
</feature>
<name>A0A0K1EC68_CHOCO</name>
<accession>A0A0K1EC68</accession>
<evidence type="ECO:0000313" key="2">
    <source>
        <dbReference type="EMBL" id="AKT38272.1"/>
    </source>
</evidence>
<evidence type="ECO:0000256" key="1">
    <source>
        <dbReference type="SAM" id="MobiDB-lite"/>
    </source>
</evidence>
<keyword evidence="3" id="KW-1185">Reference proteome</keyword>
<protein>
    <submittedName>
        <fullName evidence="2">Uncharacterized protein</fullName>
    </submittedName>
</protein>